<dbReference type="EMBL" id="PGOL01001278">
    <property type="protein sequence ID" value="PKI59368.1"/>
    <property type="molecule type" value="Genomic_DNA"/>
</dbReference>
<proteinExistence type="predicted"/>
<reference evidence="1 2" key="1">
    <citation type="submission" date="2017-11" db="EMBL/GenBank/DDBJ databases">
        <title>De-novo sequencing of pomegranate (Punica granatum L.) genome.</title>
        <authorList>
            <person name="Akparov Z."/>
            <person name="Amiraslanov A."/>
            <person name="Hajiyeva S."/>
            <person name="Abbasov M."/>
            <person name="Kaur K."/>
            <person name="Hamwieh A."/>
            <person name="Solovyev V."/>
            <person name="Salamov A."/>
            <person name="Braich B."/>
            <person name="Kosarev P."/>
            <person name="Mahmoud A."/>
            <person name="Hajiyev E."/>
            <person name="Babayeva S."/>
            <person name="Izzatullayeva V."/>
            <person name="Mammadov A."/>
            <person name="Mammadov A."/>
            <person name="Sharifova S."/>
            <person name="Ojaghi J."/>
            <person name="Eynullazada K."/>
            <person name="Bayramov B."/>
            <person name="Abdulazimova A."/>
            <person name="Shahmuradov I."/>
        </authorList>
    </citation>
    <scope>NUCLEOTIDE SEQUENCE [LARGE SCALE GENOMIC DNA]</scope>
    <source>
        <strain evidence="2">cv. AG2017</strain>
        <tissue evidence="1">Leaf</tissue>
    </source>
</reference>
<dbReference type="Proteomes" id="UP000233551">
    <property type="component" value="Unassembled WGS sequence"/>
</dbReference>
<evidence type="ECO:0000313" key="1">
    <source>
        <dbReference type="EMBL" id="PKI59368.1"/>
    </source>
</evidence>
<organism evidence="1 2">
    <name type="scientific">Punica granatum</name>
    <name type="common">Pomegranate</name>
    <dbReference type="NCBI Taxonomy" id="22663"/>
    <lineage>
        <taxon>Eukaryota</taxon>
        <taxon>Viridiplantae</taxon>
        <taxon>Streptophyta</taxon>
        <taxon>Embryophyta</taxon>
        <taxon>Tracheophyta</taxon>
        <taxon>Spermatophyta</taxon>
        <taxon>Magnoliopsida</taxon>
        <taxon>eudicotyledons</taxon>
        <taxon>Gunneridae</taxon>
        <taxon>Pentapetalae</taxon>
        <taxon>rosids</taxon>
        <taxon>malvids</taxon>
        <taxon>Myrtales</taxon>
        <taxon>Lythraceae</taxon>
        <taxon>Punica</taxon>
    </lineage>
</organism>
<evidence type="ECO:0000313" key="2">
    <source>
        <dbReference type="Proteomes" id="UP000233551"/>
    </source>
</evidence>
<gene>
    <name evidence="1" type="ORF">CRG98_020236</name>
</gene>
<comment type="caution">
    <text evidence="1">The sequence shown here is derived from an EMBL/GenBank/DDBJ whole genome shotgun (WGS) entry which is preliminary data.</text>
</comment>
<sequence>MEACKNMFFTESIKQYRLHAVENVIPFLGIRGKSRRSVRESGDSVEYLEGCSVAKDARLTKMGTREDVRHAGLLARRGAAGGARGTRGCARQRVAMGALFTREHVLHPE</sequence>
<accession>A0A2I0JSU4</accession>
<protein>
    <submittedName>
        <fullName evidence="1">Uncharacterized protein</fullName>
    </submittedName>
</protein>
<name>A0A2I0JSU4_PUNGR</name>
<dbReference type="AlphaFoldDB" id="A0A2I0JSU4"/>
<keyword evidence="2" id="KW-1185">Reference proteome</keyword>